<feature type="domain" description="Importin N-terminal" evidence="6">
    <location>
        <begin position="1"/>
        <end position="62"/>
    </location>
</feature>
<name>A0ABP0KC32_9DINO</name>
<dbReference type="InterPro" id="IPR045065">
    <property type="entry name" value="XPO1/5"/>
</dbReference>
<dbReference type="InterPro" id="IPR001494">
    <property type="entry name" value="Importin-beta_N"/>
</dbReference>
<dbReference type="PROSITE" id="PS50166">
    <property type="entry name" value="IMPORTIN_B_NT"/>
    <property type="match status" value="1"/>
</dbReference>
<evidence type="ECO:0000256" key="5">
    <source>
        <dbReference type="ARBA" id="ARBA00023242"/>
    </source>
</evidence>
<organism evidence="7 8">
    <name type="scientific">Durusdinium trenchii</name>
    <dbReference type="NCBI Taxonomy" id="1381693"/>
    <lineage>
        <taxon>Eukaryota</taxon>
        <taxon>Sar</taxon>
        <taxon>Alveolata</taxon>
        <taxon>Dinophyceae</taxon>
        <taxon>Suessiales</taxon>
        <taxon>Symbiodiniaceae</taxon>
        <taxon>Durusdinium</taxon>
    </lineage>
</organism>
<evidence type="ECO:0000256" key="4">
    <source>
        <dbReference type="ARBA" id="ARBA00022927"/>
    </source>
</evidence>
<evidence type="ECO:0000256" key="2">
    <source>
        <dbReference type="ARBA" id="ARBA00009466"/>
    </source>
</evidence>
<comment type="caution">
    <text evidence="7">The sequence shown here is derived from an EMBL/GenBank/DDBJ whole genome shotgun (WGS) entry which is preliminary data.</text>
</comment>
<dbReference type="InterPro" id="IPR014877">
    <property type="entry name" value="XPO1_C_dom"/>
</dbReference>
<dbReference type="Pfam" id="PF03810">
    <property type="entry name" value="IBN_N"/>
    <property type="match status" value="1"/>
</dbReference>
<evidence type="ECO:0000313" key="7">
    <source>
        <dbReference type="EMBL" id="CAK9024356.1"/>
    </source>
</evidence>
<proteinExistence type="inferred from homology"/>
<dbReference type="Pfam" id="PF18787">
    <property type="entry name" value="CRM1_repeat_3"/>
    <property type="match status" value="1"/>
</dbReference>
<comment type="subcellular location">
    <subcellularLocation>
        <location evidence="1">Nucleus</location>
    </subcellularLocation>
</comment>
<dbReference type="EMBL" id="CAXAMM010010852">
    <property type="protein sequence ID" value="CAK9024356.1"/>
    <property type="molecule type" value="Genomic_DNA"/>
</dbReference>
<dbReference type="InterPro" id="IPR041235">
    <property type="entry name" value="Exp1_repeat_2"/>
</dbReference>
<dbReference type="PANTHER" id="PTHR11223">
    <property type="entry name" value="EXPORTIN 1/5"/>
    <property type="match status" value="1"/>
</dbReference>
<comment type="similarity">
    <text evidence="2">Belongs to the exportin family.</text>
</comment>
<dbReference type="Pfam" id="PF08389">
    <property type="entry name" value="Xpo1"/>
    <property type="match status" value="1"/>
</dbReference>
<protein>
    <submittedName>
        <fullName evidence="7">Exportin-1 (Exp1) (Chromosome region maintenance 1 protein homolog)</fullName>
    </submittedName>
</protein>
<evidence type="ECO:0000259" key="6">
    <source>
        <dbReference type="PROSITE" id="PS50166"/>
    </source>
</evidence>
<keyword evidence="3" id="KW-0813">Transport</keyword>
<accession>A0ABP0KC32</accession>
<dbReference type="Pfam" id="PF08767">
    <property type="entry name" value="CRM1_C"/>
    <property type="match status" value="2"/>
</dbReference>
<keyword evidence="5" id="KW-0539">Nucleus</keyword>
<evidence type="ECO:0000256" key="1">
    <source>
        <dbReference type="ARBA" id="ARBA00004123"/>
    </source>
</evidence>
<dbReference type="Pfam" id="PF18784">
    <property type="entry name" value="CRM1_repeat_2"/>
    <property type="match status" value="1"/>
</dbReference>
<gene>
    <name evidence="7" type="ORF">SCF082_LOCUS16596</name>
</gene>
<dbReference type="Gene3D" id="1.25.10.10">
    <property type="entry name" value="Leucine-rich Repeat Variant"/>
    <property type="match status" value="1"/>
</dbReference>
<dbReference type="InterPro" id="IPR040485">
    <property type="entry name" value="XPO1_repeat_3"/>
</dbReference>
<dbReference type="InterPro" id="IPR016024">
    <property type="entry name" value="ARM-type_fold"/>
</dbReference>
<dbReference type="Pfam" id="PF18777">
    <property type="entry name" value="CRM1_repeat"/>
    <property type="match status" value="1"/>
</dbReference>
<dbReference type="PANTHER" id="PTHR11223:SF2">
    <property type="entry name" value="EXPORTIN-1"/>
    <property type="match status" value="1"/>
</dbReference>
<evidence type="ECO:0000313" key="8">
    <source>
        <dbReference type="Proteomes" id="UP001642464"/>
    </source>
</evidence>
<evidence type="ECO:0000256" key="3">
    <source>
        <dbReference type="ARBA" id="ARBA00022448"/>
    </source>
</evidence>
<dbReference type="SUPFAM" id="SSF48371">
    <property type="entry name" value="ARM repeat"/>
    <property type="match status" value="2"/>
</dbReference>
<dbReference type="InterPro" id="IPR011989">
    <property type="entry name" value="ARM-like"/>
</dbReference>
<keyword evidence="4" id="KW-0653">Protein transport</keyword>
<sequence>MRVKDEEGAWKLMHDVLQRSKDGPTRFFALQVLQEAIAFRWRTIDVKERQGLRNFVVQAVIELSLDANADASEHLLYLHKLDLILVAILKQEWPHNWPGFVPEIVDASLKNEALCENNMLILKLLSEEILDFGRDQMVSDKVEALMTALGDDFERIFGLCETVLTKSTRPRLVHTTLETLTRFISWMPQKCVHRIQGGLITKFLSHEAFRAPALVCLTEVAGLRGEHDTFYLSMFESVMEVLLGLIPSPEDIVHNYAAGKTEQRRFVHGLSLFLATFFTNHLDAIERNEGAVKVGFKGLTFLIHLSWVDDGEIFAICIDFWSKLAKRKYHTRAFRRASSPSLAQITTDPTDTTAAETSFSSVLSKVRAVLISKMAKPEEVVLVEGDDGSIVREAVKDTDAIEQYKTMRDALVYLTHLDATDSQKCMQRLLKSVVDQEAAHQSFSRSQLSSVCWAIGAVSGAMSEKEEKRFLVGILRDLLSLCADTHGKDNKAVVAGNIMYVVGQYSRFLFHHWGFLKTVMHKHFEFMHEVHPGVQDMACETFVKIAQKCGSELVMRHPNDGETPFIEDMLDGFHSITADLSPAQVCVVYEGFATVIWHGRKKPSFAMWLERLLRPEKLRWRALLHSCESDTDALCRPDQCKVSIQVMRAFVRVCKVVGPELRSELDDVFPEFLNVYSFFWGRVARAMESQGPQALGMVEVKLMRTFQHEFLDLMANFVRRYTDPTEMVRCFLDPMLQIVVPAHVWQGRTMPHDTEVLRFLEVVINMLRARVALPLREGTPVVTCVMDQVLAPTLQGLANEPASHSEQLVQLFELLRTLVRHAFDQLVFVGKGDGDAAVGDPVGRCKSVLLAAIFGMQHANRAVSELGHECMELFLTSLCRPRRPRGLETPQRVLEMNHVMLVDKLFEICTDRLHTFCLTRQASILHGLFQMLRPLQGGQKAAPILRVFVGAPLVANSSGSTAAAPAGGVSGSNASDAGLAASMVAASEVSARDTSGLEALSMRNRSFMLDHLVKGFSRGFPHVGQAVIKRYVESFLSGELDFVMFNTMLRDFLIELLQCSNDPTDLFQSEQEEVRLKLERQKLEERASVPGLLTEIERLKLK</sequence>
<dbReference type="InterPro" id="IPR041123">
    <property type="entry name" value="CRM1_repeat"/>
</dbReference>
<dbReference type="Proteomes" id="UP001642464">
    <property type="component" value="Unassembled WGS sequence"/>
</dbReference>
<dbReference type="InterPro" id="IPR013598">
    <property type="entry name" value="Exportin-1/Importin-b-like"/>
</dbReference>
<keyword evidence="8" id="KW-1185">Reference proteome</keyword>
<dbReference type="SMART" id="SM01102">
    <property type="entry name" value="CRM1_C"/>
    <property type="match status" value="1"/>
</dbReference>
<reference evidence="7 8" key="1">
    <citation type="submission" date="2024-02" db="EMBL/GenBank/DDBJ databases">
        <authorList>
            <person name="Chen Y."/>
            <person name="Shah S."/>
            <person name="Dougan E. K."/>
            <person name="Thang M."/>
            <person name="Chan C."/>
        </authorList>
    </citation>
    <scope>NUCLEOTIDE SEQUENCE [LARGE SCALE GENOMIC DNA]</scope>
</reference>